<dbReference type="InterPro" id="IPR036390">
    <property type="entry name" value="WH_DNA-bd_sf"/>
</dbReference>
<dbReference type="PROSITE" id="PS50931">
    <property type="entry name" value="HTH_LYSR"/>
    <property type="match status" value="1"/>
</dbReference>
<dbReference type="InterPro" id="IPR005119">
    <property type="entry name" value="LysR_subst-bd"/>
</dbReference>
<protein>
    <submittedName>
        <fullName evidence="6">HTH-type transcriptional regulator CynR</fullName>
    </submittedName>
</protein>
<dbReference type="OrthoDB" id="8720143at2"/>
<keyword evidence="4" id="KW-0804">Transcription</keyword>
<proteinExistence type="inferred from homology"/>
<dbReference type="GO" id="GO:0003677">
    <property type="term" value="F:DNA binding"/>
    <property type="evidence" value="ECO:0007669"/>
    <property type="project" value="UniProtKB-KW"/>
</dbReference>
<dbReference type="InterPro" id="IPR036388">
    <property type="entry name" value="WH-like_DNA-bd_sf"/>
</dbReference>
<dbReference type="InterPro" id="IPR050176">
    <property type="entry name" value="LTTR"/>
</dbReference>
<gene>
    <name evidence="6" type="primary">cynR</name>
    <name evidence="6" type="ORF">OPDIPICF_04356</name>
</gene>
<evidence type="ECO:0000256" key="2">
    <source>
        <dbReference type="ARBA" id="ARBA00023015"/>
    </source>
</evidence>
<organism evidence="6 7">
    <name type="scientific">BD1-7 clade bacterium</name>
    <dbReference type="NCBI Taxonomy" id="2029982"/>
    <lineage>
        <taxon>Bacteria</taxon>
        <taxon>Pseudomonadati</taxon>
        <taxon>Pseudomonadota</taxon>
        <taxon>Gammaproteobacteria</taxon>
        <taxon>Cellvibrionales</taxon>
        <taxon>Spongiibacteraceae</taxon>
        <taxon>BD1-7 clade</taxon>
    </lineage>
</organism>
<dbReference type="PANTHER" id="PTHR30579:SF3">
    <property type="entry name" value="TRANSCRIPTIONAL REGULATORY PROTEIN"/>
    <property type="match status" value="1"/>
</dbReference>
<evidence type="ECO:0000256" key="3">
    <source>
        <dbReference type="ARBA" id="ARBA00023125"/>
    </source>
</evidence>
<evidence type="ECO:0000313" key="7">
    <source>
        <dbReference type="Proteomes" id="UP000441399"/>
    </source>
</evidence>
<name>A0A5S9PAX1_9GAMM</name>
<dbReference type="Gene3D" id="3.40.190.290">
    <property type="match status" value="1"/>
</dbReference>
<evidence type="ECO:0000256" key="1">
    <source>
        <dbReference type="ARBA" id="ARBA00009437"/>
    </source>
</evidence>
<evidence type="ECO:0000313" key="6">
    <source>
        <dbReference type="EMBL" id="CAA0100812.1"/>
    </source>
</evidence>
<feature type="domain" description="HTH lysR-type" evidence="5">
    <location>
        <begin position="9"/>
        <end position="66"/>
    </location>
</feature>
<dbReference type="Proteomes" id="UP000441399">
    <property type="component" value="Unassembled WGS sequence"/>
</dbReference>
<dbReference type="Pfam" id="PF03466">
    <property type="entry name" value="LysR_substrate"/>
    <property type="match status" value="1"/>
</dbReference>
<dbReference type="EMBL" id="CACSIO010000006">
    <property type="protein sequence ID" value="CAA0100812.1"/>
    <property type="molecule type" value="Genomic_DNA"/>
</dbReference>
<dbReference type="GO" id="GO:0003700">
    <property type="term" value="F:DNA-binding transcription factor activity"/>
    <property type="evidence" value="ECO:0007669"/>
    <property type="project" value="InterPro"/>
</dbReference>
<keyword evidence="7" id="KW-1185">Reference proteome</keyword>
<reference evidence="6 7" key="1">
    <citation type="submission" date="2019-11" db="EMBL/GenBank/DDBJ databases">
        <authorList>
            <person name="Holert J."/>
        </authorList>
    </citation>
    <scope>NUCLEOTIDE SEQUENCE [LARGE SCALE GENOMIC DNA]</scope>
    <source>
        <strain evidence="6">SB11_3</strain>
    </source>
</reference>
<dbReference type="Pfam" id="PF00126">
    <property type="entry name" value="HTH_1"/>
    <property type="match status" value="1"/>
</dbReference>
<evidence type="ECO:0000256" key="4">
    <source>
        <dbReference type="ARBA" id="ARBA00023163"/>
    </source>
</evidence>
<keyword evidence="2" id="KW-0805">Transcription regulation</keyword>
<sequence>MIEQTPISLDSRDLLIIHALVQGGTLEAASRLLSRDVSSVFRAIKRIEKRYGLVLFNRSREGYSPLPVAQSLAQHGARIHDAISAGNQCLQTDDEALRGSLKITSTDFLVQYFLLPCINKFCAQHPNVSVEFDSRNESAQLWERDIDLALRPTNQPPSAMIGHRLGHLNYCVAGTSAGGGFGKDVNESVGAETQRPWLVPSGAISRHWSRRWVEDNKPSDAVCLGFDSMAALVNAVRSGCGIGVLPLLDNVVKGTTVLPQYLITETTQLWLLYHPNNTRNPMVRAFVEVVIDYAHRHLAEVVVDVPVPAIADQ</sequence>
<dbReference type="SUPFAM" id="SSF46785">
    <property type="entry name" value="Winged helix' DNA-binding domain"/>
    <property type="match status" value="1"/>
</dbReference>
<dbReference type="InterPro" id="IPR000847">
    <property type="entry name" value="LysR_HTH_N"/>
</dbReference>
<dbReference type="SUPFAM" id="SSF53850">
    <property type="entry name" value="Periplasmic binding protein-like II"/>
    <property type="match status" value="1"/>
</dbReference>
<dbReference type="AlphaFoldDB" id="A0A5S9PAX1"/>
<evidence type="ECO:0000259" key="5">
    <source>
        <dbReference type="PROSITE" id="PS50931"/>
    </source>
</evidence>
<comment type="similarity">
    <text evidence="1">Belongs to the LysR transcriptional regulatory family.</text>
</comment>
<dbReference type="PANTHER" id="PTHR30579">
    <property type="entry name" value="TRANSCRIPTIONAL REGULATOR"/>
    <property type="match status" value="1"/>
</dbReference>
<dbReference type="Gene3D" id="1.10.10.10">
    <property type="entry name" value="Winged helix-like DNA-binding domain superfamily/Winged helix DNA-binding domain"/>
    <property type="match status" value="1"/>
</dbReference>
<keyword evidence="3" id="KW-0238">DNA-binding</keyword>
<accession>A0A5S9PAX1</accession>